<dbReference type="Pfam" id="PF14341">
    <property type="entry name" value="PilX_N"/>
    <property type="match status" value="1"/>
</dbReference>
<feature type="transmembrane region" description="Helical" evidence="1">
    <location>
        <begin position="12"/>
        <end position="32"/>
    </location>
</feature>
<sequence length="253" mass="28078">MTFKKIKSGKSQSGSALMTVLVVVSIMTIVSLSGSKILMMQFENIRNFASSRAAFYLAESGIEQGLYDFRRDRREEKSDQKISLGAIDGKNFDFNYSSIFWVNEVADVNVGQDNVWDQEVSTGELQNLQYKWAWLAGVNNDNRRAQILHYTDSGEAISGAVVVAAPAPSAFQSIPFDTQTKKFRFLMFGAGIKDFNLKCSVTTSKCLADTQNTITSKASYGGISRKLEVKVDRQTGALISLFDYTLYSVGEIK</sequence>
<comment type="caution">
    <text evidence="3">The sequence shown here is derived from an EMBL/GenBank/DDBJ whole genome shotgun (WGS) entry which is preliminary data.</text>
</comment>
<proteinExistence type="predicted"/>
<organism evidence="3 4">
    <name type="scientific">Candidatus Berkelbacteria bacterium Licking1014_7</name>
    <dbReference type="NCBI Taxonomy" id="2017147"/>
    <lineage>
        <taxon>Bacteria</taxon>
        <taxon>Candidatus Berkelbacteria</taxon>
    </lineage>
</organism>
<evidence type="ECO:0000256" key="1">
    <source>
        <dbReference type="SAM" id="Phobius"/>
    </source>
</evidence>
<dbReference type="InterPro" id="IPR025746">
    <property type="entry name" value="PilX_N_dom"/>
</dbReference>
<gene>
    <name evidence="3" type="ORF">CEN89_221</name>
</gene>
<keyword evidence="1" id="KW-0472">Membrane</keyword>
<evidence type="ECO:0000313" key="3">
    <source>
        <dbReference type="EMBL" id="TSC93211.1"/>
    </source>
</evidence>
<evidence type="ECO:0000313" key="4">
    <source>
        <dbReference type="Proteomes" id="UP000315689"/>
    </source>
</evidence>
<name>A0A554LK21_9BACT</name>
<evidence type="ECO:0000259" key="2">
    <source>
        <dbReference type="Pfam" id="PF14341"/>
    </source>
</evidence>
<protein>
    <recommendedName>
        <fullName evidence="2">Type 4 fimbrial biogenesis protein PilX N-terminal domain-containing protein</fullName>
    </recommendedName>
</protein>
<reference evidence="3 4" key="1">
    <citation type="submission" date="2017-07" db="EMBL/GenBank/DDBJ databases">
        <title>Mechanisms for carbon and nitrogen cycling indicate functional differentiation within the Candidate Phyla Radiation.</title>
        <authorList>
            <person name="Danczak R.E."/>
            <person name="Johnston M.D."/>
            <person name="Kenah C."/>
            <person name="Slattery M."/>
            <person name="Wrighton K.C."/>
            <person name="Wilkins M.J."/>
        </authorList>
    </citation>
    <scope>NUCLEOTIDE SEQUENCE [LARGE SCALE GENOMIC DNA]</scope>
    <source>
        <strain evidence="3">Licking1014_7</strain>
    </source>
</reference>
<accession>A0A554LK21</accession>
<keyword evidence="1" id="KW-1133">Transmembrane helix</keyword>
<keyword evidence="1" id="KW-0812">Transmembrane</keyword>
<dbReference type="Proteomes" id="UP000315689">
    <property type="component" value="Unassembled WGS sequence"/>
</dbReference>
<dbReference type="AlphaFoldDB" id="A0A554LK21"/>
<feature type="domain" description="Type 4 fimbrial biogenesis protein PilX N-terminal" evidence="2">
    <location>
        <begin position="13"/>
        <end position="63"/>
    </location>
</feature>
<dbReference type="EMBL" id="VMGK01000005">
    <property type="protein sequence ID" value="TSC93211.1"/>
    <property type="molecule type" value="Genomic_DNA"/>
</dbReference>